<reference evidence="3" key="3">
    <citation type="submission" date="2025-09" db="UniProtKB">
        <authorList>
            <consortium name="Ensembl"/>
        </authorList>
    </citation>
    <scope>IDENTIFICATION</scope>
</reference>
<evidence type="ECO:0000256" key="1">
    <source>
        <dbReference type="SAM" id="MobiDB-lite"/>
    </source>
</evidence>
<reference evidence="4" key="1">
    <citation type="submission" date="2012-01" db="EMBL/GenBank/DDBJ databases">
        <title>The Genome Sequence of Oreochromis niloticus (Nile Tilapia).</title>
        <authorList>
            <consortium name="Broad Institute Genome Assembly Team"/>
            <consortium name="Broad Institute Sequencing Platform"/>
            <person name="Di Palma F."/>
            <person name="Johnson J."/>
            <person name="Lander E.S."/>
            <person name="Lindblad-Toh K."/>
        </authorList>
    </citation>
    <scope>NUCLEOTIDE SEQUENCE [LARGE SCALE GENOMIC DNA]</scope>
</reference>
<evidence type="ECO:0000313" key="4">
    <source>
        <dbReference type="Proteomes" id="UP000005207"/>
    </source>
</evidence>
<dbReference type="InterPro" id="IPR031974">
    <property type="entry name" value="PDCD7"/>
</dbReference>
<feature type="compositionally biased region" description="Polar residues" evidence="1">
    <location>
        <begin position="1"/>
        <end position="12"/>
    </location>
</feature>
<dbReference type="InterPro" id="IPR052831">
    <property type="entry name" value="Apoptosis_promoter"/>
</dbReference>
<dbReference type="InParanoid" id="A0A669ENZ7"/>
<gene>
    <name evidence="3" type="primary">PDCD7</name>
    <name evidence="3" type="synonym">pdcd7</name>
</gene>
<evidence type="ECO:0000256" key="2">
    <source>
        <dbReference type="SAM" id="Phobius"/>
    </source>
</evidence>
<dbReference type="GeneTree" id="ENSGT00390000017392"/>
<keyword evidence="2" id="KW-1133">Transmembrane helix</keyword>
<organism evidence="3 4">
    <name type="scientific">Oreochromis niloticus</name>
    <name type="common">Nile tilapia</name>
    <name type="synonym">Tilapia nilotica</name>
    <dbReference type="NCBI Taxonomy" id="8128"/>
    <lineage>
        <taxon>Eukaryota</taxon>
        <taxon>Metazoa</taxon>
        <taxon>Chordata</taxon>
        <taxon>Craniata</taxon>
        <taxon>Vertebrata</taxon>
        <taxon>Euteleostomi</taxon>
        <taxon>Actinopterygii</taxon>
        <taxon>Neopterygii</taxon>
        <taxon>Teleostei</taxon>
        <taxon>Neoteleostei</taxon>
        <taxon>Acanthomorphata</taxon>
        <taxon>Ovalentaria</taxon>
        <taxon>Cichlomorphae</taxon>
        <taxon>Cichliformes</taxon>
        <taxon>Cichlidae</taxon>
        <taxon>African cichlids</taxon>
        <taxon>Pseudocrenilabrinae</taxon>
        <taxon>Oreochromini</taxon>
        <taxon>Oreochromis</taxon>
    </lineage>
</organism>
<feature type="transmembrane region" description="Helical" evidence="2">
    <location>
        <begin position="409"/>
        <end position="436"/>
    </location>
</feature>
<feature type="region of interest" description="Disordered" evidence="1">
    <location>
        <begin position="1"/>
        <end position="40"/>
    </location>
</feature>
<name>A0A669ENZ7_ORENI</name>
<keyword evidence="2" id="KW-0812">Transmembrane</keyword>
<sequence length="525" mass="59702">MDSSYRSDTPGYNSRYVHSPYSHPGLHEAREPDLTAPPWTPPPAYDACPFGVGFTGSPLAQLYGFDPSVPPPGFGCPPPGHLLNVPLRSIPGAPQQLQTRPHPPRCDRELASDRSHTEHRGPVATLDPDDDVARQRRQDTKWVRQFLQATGKKSCGRLQSQHPPQLSSISSLRQALYGAAQLISRLEDICHTLTHSLHDDGEWTHSYLRALGIKAELADKARLLADTSRLGELKAQVSRAACRRLRRLRARREAKKEQKDAEERRSLKETAVDKWRMKLMQEVEEKKKEKELKMAADSVLCEVRKKQADVKRMQDILRSLEKLRRLRREAVSKKGIVTELRSEEVFSSTLEQLRMVIKRRTVVYSAEEKALMVMLEGEQEEERRRERECRVRKERERQLQRKHRVDSMLFGGMAVHVCVCVCVCVFACVCACTGYDCVVTHSCCVCLIEEFPGDCGLQPFRDYYSQAEHSLHALIHIRKEWDTCLVAVDHPDSSSVPQSWVLPNPPSDQAWASALQTTDTDCENL</sequence>
<dbReference type="AlphaFoldDB" id="A0A669ENZ7"/>
<feature type="compositionally biased region" description="Basic and acidic residues" evidence="1">
    <location>
        <begin position="104"/>
        <end position="121"/>
    </location>
</feature>
<dbReference type="GO" id="GO:0005689">
    <property type="term" value="C:U12-type spliceosomal complex"/>
    <property type="evidence" value="ECO:0007669"/>
    <property type="project" value="TreeGrafter"/>
</dbReference>
<dbReference type="PANTHER" id="PTHR48190:SF2">
    <property type="entry name" value="PROGRAMMED CELL DEATH PROTEIN 7"/>
    <property type="match status" value="1"/>
</dbReference>
<dbReference type="Pfam" id="PF16021">
    <property type="entry name" value="PDCD7"/>
    <property type="match status" value="2"/>
</dbReference>
<protein>
    <submittedName>
        <fullName evidence="3">Programmed cell death 7</fullName>
    </submittedName>
</protein>
<dbReference type="Ensembl" id="ENSONIT00000036241.1">
    <property type="protein sequence ID" value="ENSONIP00000072912.1"/>
    <property type="gene ID" value="ENSONIG00000032653.1"/>
</dbReference>
<accession>A0A669ENZ7</accession>
<keyword evidence="4" id="KW-1185">Reference proteome</keyword>
<feature type="region of interest" description="Disordered" evidence="1">
    <location>
        <begin position="92"/>
        <end position="136"/>
    </location>
</feature>
<dbReference type="OMA" id="EWDMFVV"/>
<evidence type="ECO:0000313" key="3">
    <source>
        <dbReference type="Ensembl" id="ENSONIP00000072912.1"/>
    </source>
</evidence>
<keyword evidence="2" id="KW-0472">Membrane</keyword>
<dbReference type="Proteomes" id="UP000005207">
    <property type="component" value="Linkage group LG1"/>
</dbReference>
<reference evidence="3" key="2">
    <citation type="submission" date="2025-08" db="UniProtKB">
        <authorList>
            <consortium name="Ensembl"/>
        </authorList>
    </citation>
    <scope>IDENTIFICATION</scope>
</reference>
<proteinExistence type="predicted"/>
<dbReference type="PANTHER" id="PTHR48190">
    <property type="entry name" value="PROGRAMMED CELL DEATH PROTEIN 7"/>
    <property type="match status" value="1"/>
</dbReference>